<evidence type="ECO:0000256" key="1">
    <source>
        <dbReference type="PROSITE-ProRule" id="PRU00042"/>
    </source>
</evidence>
<keyword evidence="1" id="KW-0862">Zinc</keyword>
<sequence length="211" mass="23557">MEKDHSSASPEANQSRDRGEVKRLKLFGFELEPSKQALADTSHSKTCAIWDRRESGEERKYACRFCLKEFQNSQALGGHQNAHKKERMKKKSLELEARKTSINCYLQPFIKSHGSDHACLAPWFYEAEPVVFEAQGKFNGTGIFGASKPPAISPRAQQSSCMFGTVHPDGYKVSWPVIMKPVVGEGSNSKGMDLRLRLNVRSDSSSSFPGE</sequence>
<dbReference type="GO" id="GO:0010090">
    <property type="term" value="P:trichome morphogenesis"/>
    <property type="evidence" value="ECO:0007669"/>
    <property type="project" value="InterPro"/>
</dbReference>
<protein>
    <submittedName>
        <fullName evidence="4">Zinc finger protein 5</fullName>
    </submittedName>
</protein>
<dbReference type="GO" id="GO:0008270">
    <property type="term" value="F:zinc ion binding"/>
    <property type="evidence" value="ECO:0007669"/>
    <property type="project" value="UniProtKB-KW"/>
</dbReference>
<evidence type="ECO:0000259" key="3">
    <source>
        <dbReference type="PROSITE" id="PS50157"/>
    </source>
</evidence>
<dbReference type="PANTHER" id="PTHR46353">
    <property type="entry name" value="ZINC FINGER PROTEIN 5"/>
    <property type="match status" value="1"/>
</dbReference>
<dbReference type="GO" id="GO:0009740">
    <property type="term" value="P:gibberellic acid mediated signaling pathway"/>
    <property type="evidence" value="ECO:0007669"/>
    <property type="project" value="TreeGrafter"/>
</dbReference>
<evidence type="ECO:0000313" key="5">
    <source>
        <dbReference type="Proteomes" id="UP001418222"/>
    </source>
</evidence>
<dbReference type="GO" id="GO:0005634">
    <property type="term" value="C:nucleus"/>
    <property type="evidence" value="ECO:0007669"/>
    <property type="project" value="TreeGrafter"/>
</dbReference>
<dbReference type="GO" id="GO:0000976">
    <property type="term" value="F:transcription cis-regulatory region binding"/>
    <property type="evidence" value="ECO:0007669"/>
    <property type="project" value="TreeGrafter"/>
</dbReference>
<name>A0AAP0G372_9ASPA</name>
<feature type="domain" description="C2H2-type" evidence="3">
    <location>
        <begin position="61"/>
        <end position="88"/>
    </location>
</feature>
<dbReference type="EMBL" id="JBBWWQ010000011">
    <property type="protein sequence ID" value="KAK8935314.1"/>
    <property type="molecule type" value="Genomic_DNA"/>
</dbReference>
<dbReference type="SUPFAM" id="SSF57667">
    <property type="entry name" value="beta-beta-alpha zinc fingers"/>
    <property type="match status" value="1"/>
</dbReference>
<keyword evidence="1" id="KW-0479">Metal-binding</keyword>
<organism evidence="4 5">
    <name type="scientific">Platanthera zijinensis</name>
    <dbReference type="NCBI Taxonomy" id="2320716"/>
    <lineage>
        <taxon>Eukaryota</taxon>
        <taxon>Viridiplantae</taxon>
        <taxon>Streptophyta</taxon>
        <taxon>Embryophyta</taxon>
        <taxon>Tracheophyta</taxon>
        <taxon>Spermatophyta</taxon>
        <taxon>Magnoliopsida</taxon>
        <taxon>Liliopsida</taxon>
        <taxon>Asparagales</taxon>
        <taxon>Orchidaceae</taxon>
        <taxon>Orchidoideae</taxon>
        <taxon>Orchideae</taxon>
        <taxon>Orchidinae</taxon>
        <taxon>Platanthera</taxon>
    </lineage>
</organism>
<comment type="caution">
    <text evidence="4">The sequence shown here is derived from an EMBL/GenBank/DDBJ whole genome shotgun (WGS) entry which is preliminary data.</text>
</comment>
<proteinExistence type="predicted"/>
<dbReference type="Gene3D" id="3.30.160.60">
    <property type="entry name" value="Classic Zinc Finger"/>
    <property type="match status" value="1"/>
</dbReference>
<dbReference type="InterPro" id="IPR013087">
    <property type="entry name" value="Znf_C2H2_type"/>
</dbReference>
<keyword evidence="1" id="KW-0863">Zinc-finger</keyword>
<dbReference type="PROSITE" id="PS00028">
    <property type="entry name" value="ZINC_FINGER_C2H2_1"/>
    <property type="match status" value="1"/>
</dbReference>
<dbReference type="InterPro" id="IPR044299">
    <property type="entry name" value="GIS3/ZFP5/ZFP6"/>
</dbReference>
<keyword evidence="5" id="KW-1185">Reference proteome</keyword>
<dbReference type="GO" id="GO:0003700">
    <property type="term" value="F:DNA-binding transcription factor activity"/>
    <property type="evidence" value="ECO:0007669"/>
    <property type="project" value="TreeGrafter"/>
</dbReference>
<dbReference type="Proteomes" id="UP001418222">
    <property type="component" value="Unassembled WGS sequence"/>
</dbReference>
<dbReference type="InterPro" id="IPR036236">
    <property type="entry name" value="Znf_C2H2_sf"/>
</dbReference>
<feature type="region of interest" description="Disordered" evidence="2">
    <location>
        <begin position="1"/>
        <end position="20"/>
    </location>
</feature>
<gene>
    <name evidence="4" type="primary">ZFP5</name>
    <name evidence="4" type="ORF">KSP39_PZI013509</name>
</gene>
<evidence type="ECO:0000313" key="4">
    <source>
        <dbReference type="EMBL" id="KAK8935314.1"/>
    </source>
</evidence>
<dbReference type="AlphaFoldDB" id="A0AAP0G372"/>
<accession>A0AAP0G372</accession>
<dbReference type="GO" id="GO:0009736">
    <property type="term" value="P:cytokinin-activated signaling pathway"/>
    <property type="evidence" value="ECO:0007669"/>
    <property type="project" value="TreeGrafter"/>
</dbReference>
<reference evidence="4 5" key="1">
    <citation type="journal article" date="2022" name="Nat. Plants">
        <title>Genomes of leafy and leafless Platanthera orchids illuminate the evolution of mycoheterotrophy.</title>
        <authorList>
            <person name="Li M.H."/>
            <person name="Liu K.W."/>
            <person name="Li Z."/>
            <person name="Lu H.C."/>
            <person name="Ye Q.L."/>
            <person name="Zhang D."/>
            <person name="Wang J.Y."/>
            <person name="Li Y.F."/>
            <person name="Zhong Z.M."/>
            <person name="Liu X."/>
            <person name="Yu X."/>
            <person name="Liu D.K."/>
            <person name="Tu X.D."/>
            <person name="Liu B."/>
            <person name="Hao Y."/>
            <person name="Liao X.Y."/>
            <person name="Jiang Y.T."/>
            <person name="Sun W.H."/>
            <person name="Chen J."/>
            <person name="Chen Y.Q."/>
            <person name="Ai Y."/>
            <person name="Zhai J.W."/>
            <person name="Wu S.S."/>
            <person name="Zhou Z."/>
            <person name="Hsiao Y.Y."/>
            <person name="Wu W.L."/>
            <person name="Chen Y.Y."/>
            <person name="Lin Y.F."/>
            <person name="Hsu J.L."/>
            <person name="Li C.Y."/>
            <person name="Wang Z.W."/>
            <person name="Zhao X."/>
            <person name="Zhong W.Y."/>
            <person name="Ma X.K."/>
            <person name="Ma L."/>
            <person name="Huang J."/>
            <person name="Chen G.Z."/>
            <person name="Huang M.Z."/>
            <person name="Huang L."/>
            <person name="Peng D.H."/>
            <person name="Luo Y.B."/>
            <person name="Zou S.Q."/>
            <person name="Chen S.P."/>
            <person name="Lan S."/>
            <person name="Tsai W.C."/>
            <person name="Van de Peer Y."/>
            <person name="Liu Z.J."/>
        </authorList>
    </citation>
    <scope>NUCLEOTIDE SEQUENCE [LARGE SCALE GENOMIC DNA]</scope>
    <source>
        <strain evidence="4">Lor287</strain>
    </source>
</reference>
<dbReference type="PANTHER" id="PTHR46353:SF5">
    <property type="entry name" value="ZINC FINGER PROTEIN 5"/>
    <property type="match status" value="1"/>
</dbReference>
<dbReference type="PROSITE" id="PS50157">
    <property type="entry name" value="ZINC_FINGER_C2H2_2"/>
    <property type="match status" value="1"/>
</dbReference>
<evidence type="ECO:0000256" key="2">
    <source>
        <dbReference type="SAM" id="MobiDB-lite"/>
    </source>
</evidence>